<gene>
    <name evidence="9" type="ORF">COHA_001225</name>
</gene>
<feature type="compositionally biased region" description="Low complexity" evidence="6">
    <location>
        <begin position="332"/>
        <end position="359"/>
    </location>
</feature>
<dbReference type="GO" id="GO:0003724">
    <property type="term" value="F:RNA helicase activity"/>
    <property type="evidence" value="ECO:0007669"/>
    <property type="project" value="InterPro"/>
</dbReference>
<dbReference type="PROSITE" id="PS51192">
    <property type="entry name" value="HELICASE_ATP_BIND_1"/>
    <property type="match status" value="1"/>
</dbReference>
<comment type="caution">
    <text evidence="9">The sequence shown here is derived from an EMBL/GenBank/DDBJ whole genome shotgun (WGS) entry which is preliminary data.</text>
</comment>
<dbReference type="PROSITE" id="PS51195">
    <property type="entry name" value="Q_MOTIF"/>
    <property type="match status" value="1"/>
</dbReference>
<dbReference type="Proteomes" id="UP001205105">
    <property type="component" value="Unassembled WGS sequence"/>
</dbReference>
<feature type="short sequence motif" description="Q motif" evidence="5">
    <location>
        <begin position="19"/>
        <end position="47"/>
    </location>
</feature>
<keyword evidence="10" id="KW-1185">Reference proteome</keyword>
<dbReference type="GO" id="GO:0003676">
    <property type="term" value="F:nucleic acid binding"/>
    <property type="evidence" value="ECO:0007669"/>
    <property type="project" value="InterPro"/>
</dbReference>
<evidence type="ECO:0000256" key="1">
    <source>
        <dbReference type="ARBA" id="ARBA00022741"/>
    </source>
</evidence>
<evidence type="ECO:0000256" key="4">
    <source>
        <dbReference type="ARBA" id="ARBA00022840"/>
    </source>
</evidence>
<name>A0AAD5H8Y0_9CHLO</name>
<dbReference type="InterPro" id="IPR044742">
    <property type="entry name" value="DEAD/DEAH_RhlB"/>
</dbReference>
<evidence type="ECO:0000259" key="7">
    <source>
        <dbReference type="PROSITE" id="PS51192"/>
    </source>
</evidence>
<dbReference type="Gene3D" id="3.40.50.300">
    <property type="entry name" value="P-loop containing nucleotide triphosphate hydrolases"/>
    <property type="match status" value="2"/>
</dbReference>
<dbReference type="SMART" id="SM00487">
    <property type="entry name" value="DEXDc"/>
    <property type="match status" value="1"/>
</dbReference>
<dbReference type="InterPro" id="IPR014001">
    <property type="entry name" value="Helicase_ATP-bd"/>
</dbReference>
<accession>A0AAD5H8Y0</accession>
<evidence type="ECO:0000313" key="10">
    <source>
        <dbReference type="Proteomes" id="UP001205105"/>
    </source>
</evidence>
<evidence type="ECO:0000256" key="6">
    <source>
        <dbReference type="SAM" id="MobiDB-lite"/>
    </source>
</evidence>
<evidence type="ECO:0000256" key="5">
    <source>
        <dbReference type="PROSITE-ProRule" id="PRU00552"/>
    </source>
</evidence>
<reference evidence="9" key="1">
    <citation type="submission" date="2020-11" db="EMBL/GenBank/DDBJ databases">
        <title>Chlorella ohadii genome sequencing and assembly.</title>
        <authorList>
            <person name="Murik O."/>
            <person name="Treves H."/>
            <person name="Kedem I."/>
            <person name="Shotland Y."/>
            <person name="Kaplan A."/>
        </authorList>
    </citation>
    <scope>NUCLEOTIDE SEQUENCE</scope>
    <source>
        <strain evidence="9">1</strain>
    </source>
</reference>
<evidence type="ECO:0000256" key="3">
    <source>
        <dbReference type="ARBA" id="ARBA00022806"/>
    </source>
</evidence>
<feature type="domain" description="DEAD-box RNA helicase Q" evidence="8">
    <location>
        <begin position="19"/>
        <end position="47"/>
    </location>
</feature>
<evidence type="ECO:0000256" key="2">
    <source>
        <dbReference type="ARBA" id="ARBA00022801"/>
    </source>
</evidence>
<organism evidence="9 10">
    <name type="scientific">Chlorella ohadii</name>
    <dbReference type="NCBI Taxonomy" id="2649997"/>
    <lineage>
        <taxon>Eukaryota</taxon>
        <taxon>Viridiplantae</taxon>
        <taxon>Chlorophyta</taxon>
        <taxon>core chlorophytes</taxon>
        <taxon>Trebouxiophyceae</taxon>
        <taxon>Chlorellales</taxon>
        <taxon>Chlorellaceae</taxon>
        <taxon>Chlorella clade</taxon>
        <taxon>Chlorella</taxon>
    </lineage>
</organism>
<feature type="region of interest" description="Disordered" evidence="6">
    <location>
        <begin position="332"/>
        <end position="373"/>
    </location>
</feature>
<keyword evidence="1" id="KW-0547">Nucleotide-binding</keyword>
<protein>
    <recommendedName>
        <fullName evidence="11">DEAD box RNA helicase</fullName>
    </recommendedName>
</protein>
<keyword evidence="4" id="KW-0067">ATP-binding</keyword>
<proteinExistence type="predicted"/>
<evidence type="ECO:0008006" key="11">
    <source>
        <dbReference type="Google" id="ProtNLM"/>
    </source>
</evidence>
<dbReference type="PANTHER" id="PTHR47960">
    <property type="entry name" value="DEAD-BOX ATP-DEPENDENT RNA HELICASE 50"/>
    <property type="match status" value="1"/>
</dbReference>
<dbReference type="GO" id="GO:0005524">
    <property type="term" value="F:ATP binding"/>
    <property type="evidence" value="ECO:0007669"/>
    <property type="project" value="UniProtKB-KW"/>
</dbReference>
<keyword evidence="3" id="KW-0347">Helicase</keyword>
<dbReference type="CDD" id="cd00268">
    <property type="entry name" value="DEADc"/>
    <property type="match status" value="1"/>
</dbReference>
<dbReference type="InterPro" id="IPR027417">
    <property type="entry name" value="P-loop_NTPase"/>
</dbReference>
<dbReference type="AlphaFoldDB" id="A0AAD5H8Y0"/>
<evidence type="ECO:0000313" key="9">
    <source>
        <dbReference type="EMBL" id="KAI7845180.1"/>
    </source>
</evidence>
<dbReference type="InterPro" id="IPR014014">
    <property type="entry name" value="RNA_helicase_DEAD_Q_motif"/>
</dbReference>
<dbReference type="GO" id="GO:0016787">
    <property type="term" value="F:hydrolase activity"/>
    <property type="evidence" value="ECO:0007669"/>
    <property type="project" value="UniProtKB-KW"/>
</dbReference>
<dbReference type="Pfam" id="PF00270">
    <property type="entry name" value="DEAD"/>
    <property type="match status" value="1"/>
</dbReference>
<dbReference type="InterPro" id="IPR011545">
    <property type="entry name" value="DEAD/DEAH_box_helicase_dom"/>
</dbReference>
<dbReference type="EMBL" id="JADXDR010000020">
    <property type="protein sequence ID" value="KAI7845180.1"/>
    <property type="molecule type" value="Genomic_DNA"/>
</dbReference>
<dbReference type="SUPFAM" id="SSF52540">
    <property type="entry name" value="P-loop containing nucleoside triphosphate hydrolases"/>
    <property type="match status" value="1"/>
</dbReference>
<keyword evidence="2" id="KW-0378">Hydrolase</keyword>
<sequence>MNGSPASIVKSGRGWSGHARWPELGASEAVVAALAALGIVRPSHIQAAAFRAIAAPGGRHVVLADHAGSGKTLAYLLPLLQALKEEEALLGAAATQPRCPRLVVVVPTAELCAQVLRVCRALSRVGGLRFSAAAATGGRALRTQRETLENGVDVLVGTPGRLAELLTDGCLRLDFCRAAVCDEVDVLLGEDFAFAEQVRPLRDAAPPSTRWVFATATLPEQVFMDLEEEFPGIVAALGPGLHRTAPGIVEQLVDCSGGDEVSEESGFRRKAAALFAVLQEQRAQRAIVFCNKIDTCRKVENFLNRALAKDEGVEEQAQASDDAERLRADLAAAAAARAAGSAQQQQQGQQQEQQEQPEQQGDEQQHQELAPET</sequence>
<evidence type="ECO:0000259" key="8">
    <source>
        <dbReference type="PROSITE" id="PS51195"/>
    </source>
</evidence>
<feature type="domain" description="Helicase ATP-binding" evidence="7">
    <location>
        <begin position="52"/>
        <end position="236"/>
    </location>
</feature>